<evidence type="ECO:0000256" key="1">
    <source>
        <dbReference type="ARBA" id="ARBA00023125"/>
    </source>
</evidence>
<accession>A0A5Q5BM25</accession>
<dbReference type="EMBL" id="CP000384">
    <property type="protein sequence ID" value="ABG09457.1"/>
    <property type="molecule type" value="Genomic_DNA"/>
</dbReference>
<dbReference type="SUPFAM" id="SSF52172">
    <property type="entry name" value="CheY-like"/>
    <property type="match status" value="1"/>
</dbReference>
<dbReference type="InterPro" id="IPR000792">
    <property type="entry name" value="Tscrpt_reg_LuxR_C"/>
</dbReference>
<dbReference type="Gene3D" id="3.40.50.2300">
    <property type="match status" value="1"/>
</dbReference>
<feature type="domain" description="Response regulatory" evidence="3">
    <location>
        <begin position="14"/>
        <end position="132"/>
    </location>
</feature>
<dbReference type="InterPro" id="IPR011006">
    <property type="entry name" value="CheY-like_superfamily"/>
</dbReference>
<dbReference type="Pfam" id="PF00196">
    <property type="entry name" value="GerE"/>
    <property type="match status" value="1"/>
</dbReference>
<name>A0A5Q5BM25_MYCSS</name>
<dbReference type="GO" id="GO:0003677">
    <property type="term" value="F:DNA binding"/>
    <property type="evidence" value="ECO:0007669"/>
    <property type="project" value="UniProtKB-KW"/>
</dbReference>
<dbReference type="Gene3D" id="1.10.10.10">
    <property type="entry name" value="Winged helix-like DNA-binding domain superfamily/Winged helix DNA-binding domain"/>
    <property type="match status" value="1"/>
</dbReference>
<reference evidence="4" key="1">
    <citation type="submission" date="2006-06" db="EMBL/GenBank/DDBJ databases">
        <title>Complete sequence of chromosome of Mycobacterium sp. MCS.</title>
        <authorList>
            <consortium name="US DOE Joint Genome Institute"/>
            <person name="Copeland A."/>
            <person name="Lucas S."/>
            <person name="Lapidus A."/>
            <person name="Barry K."/>
            <person name="Detter J.C."/>
            <person name="Glavina del Rio T."/>
            <person name="Hammon N."/>
            <person name="Israni S."/>
            <person name="Dalin E."/>
            <person name="Tice H."/>
            <person name="Pitluck S."/>
            <person name="Martinez M."/>
            <person name="Schmutz J."/>
            <person name="Larimer F."/>
            <person name="Land M."/>
            <person name="Hauser L."/>
            <person name="Kyrpides N."/>
            <person name="Kim E."/>
            <person name="Miller C.D."/>
            <person name="Hughes J.E."/>
            <person name="Anderson A.J."/>
            <person name="Sims R.C."/>
            <person name="Richardson P."/>
        </authorList>
    </citation>
    <scope>NUCLEOTIDE SEQUENCE [LARGE SCALE GENOMIC DNA]</scope>
    <source>
        <strain evidence="4">MCS</strain>
    </source>
</reference>
<comment type="caution">
    <text evidence="2">Lacks conserved residue(s) required for the propagation of feature annotation.</text>
</comment>
<sequence>MSVSSGGTGESATSIVVIDRQAVVHAGIEHWLIGSVPPIKIVGHFSDPAEFLAAYPTADPTVDVVLSALKYDDHGPDFDSLRRICAGGHRVIVYSYLVTDEVILTCLDEGALTFVAKSESGNHLRDAIYAARTSTPYVAPRMARALLNDKTGGRPHLTKREREVLVAWFQTENKDVVGRRLFIEPSTVRTHLQRARAKYAAVGRPAPTKAALVARAIQDGILSVDDL</sequence>
<gene>
    <name evidence="4" type="ordered locus">Mmcs_3350</name>
</gene>
<keyword evidence="1" id="KW-0238">DNA-binding</keyword>
<dbReference type="SMART" id="SM00421">
    <property type="entry name" value="HTH_LUXR"/>
    <property type="match status" value="1"/>
</dbReference>
<evidence type="ECO:0000256" key="2">
    <source>
        <dbReference type="PROSITE-ProRule" id="PRU00169"/>
    </source>
</evidence>
<dbReference type="PANTHER" id="PTHR43214">
    <property type="entry name" value="TWO-COMPONENT RESPONSE REGULATOR"/>
    <property type="match status" value="1"/>
</dbReference>
<dbReference type="InterPro" id="IPR001789">
    <property type="entry name" value="Sig_transdc_resp-reg_receiver"/>
</dbReference>
<organism evidence="4">
    <name type="scientific">Mycobacterium sp. (strain MCS)</name>
    <dbReference type="NCBI Taxonomy" id="164756"/>
    <lineage>
        <taxon>Bacteria</taxon>
        <taxon>Bacillati</taxon>
        <taxon>Actinomycetota</taxon>
        <taxon>Actinomycetes</taxon>
        <taxon>Mycobacteriales</taxon>
        <taxon>Mycobacteriaceae</taxon>
        <taxon>Mycobacterium</taxon>
    </lineage>
</organism>
<dbReference type="KEGG" id="mmc:Mmcs_3350"/>
<dbReference type="InterPro" id="IPR016032">
    <property type="entry name" value="Sig_transdc_resp-reg_C-effctor"/>
</dbReference>
<protein>
    <submittedName>
        <fullName evidence="4">Two component transcriptional regulator, LuxR family</fullName>
    </submittedName>
</protein>
<dbReference type="AlphaFoldDB" id="A0A5Q5BM25"/>
<dbReference type="PROSITE" id="PS50110">
    <property type="entry name" value="RESPONSE_REGULATORY"/>
    <property type="match status" value="1"/>
</dbReference>
<evidence type="ECO:0000313" key="4">
    <source>
        <dbReference type="EMBL" id="ABG09457.1"/>
    </source>
</evidence>
<evidence type="ECO:0000259" key="3">
    <source>
        <dbReference type="PROSITE" id="PS50110"/>
    </source>
</evidence>
<dbReference type="PANTHER" id="PTHR43214:SF43">
    <property type="entry name" value="TWO-COMPONENT RESPONSE REGULATOR"/>
    <property type="match status" value="1"/>
</dbReference>
<dbReference type="GO" id="GO:0000160">
    <property type="term" value="P:phosphorelay signal transduction system"/>
    <property type="evidence" value="ECO:0007669"/>
    <property type="project" value="InterPro"/>
</dbReference>
<dbReference type="SUPFAM" id="SSF46894">
    <property type="entry name" value="C-terminal effector domain of the bipartite response regulators"/>
    <property type="match status" value="1"/>
</dbReference>
<proteinExistence type="predicted"/>
<dbReference type="InterPro" id="IPR039420">
    <property type="entry name" value="WalR-like"/>
</dbReference>
<dbReference type="InterPro" id="IPR036388">
    <property type="entry name" value="WH-like_DNA-bd_sf"/>
</dbReference>
<dbReference type="GO" id="GO:0006355">
    <property type="term" value="P:regulation of DNA-templated transcription"/>
    <property type="evidence" value="ECO:0007669"/>
    <property type="project" value="InterPro"/>
</dbReference>